<protein>
    <submittedName>
        <fullName evidence="5">Faciogenital dysplasia protein</fullName>
    </submittedName>
</protein>
<feature type="domain" description="PH" evidence="3">
    <location>
        <begin position="345"/>
        <end position="447"/>
    </location>
</feature>
<dbReference type="InterPro" id="IPR001331">
    <property type="entry name" value="GDS_CDC24_CS"/>
</dbReference>
<evidence type="ECO:0000313" key="6">
    <source>
        <dbReference type="Proteomes" id="UP001146793"/>
    </source>
</evidence>
<comment type="caution">
    <text evidence="5">The sequence shown here is derived from an EMBL/GenBank/DDBJ whole genome shotgun (WGS) entry which is preliminary data.</text>
</comment>
<feature type="compositionally biased region" description="Low complexity" evidence="2">
    <location>
        <begin position="552"/>
        <end position="570"/>
    </location>
</feature>
<dbReference type="SMART" id="SM00233">
    <property type="entry name" value="PH"/>
    <property type="match status" value="1"/>
</dbReference>
<evidence type="ECO:0000256" key="2">
    <source>
        <dbReference type="SAM" id="MobiDB-lite"/>
    </source>
</evidence>
<proteinExistence type="predicted"/>
<dbReference type="PROSITE" id="PS50010">
    <property type="entry name" value="DH_2"/>
    <property type="match status" value="1"/>
</dbReference>
<dbReference type="InterPro" id="IPR055251">
    <property type="entry name" value="SOS1_NGEF_PH"/>
</dbReference>
<feature type="compositionally biased region" description="Basic residues" evidence="2">
    <location>
        <begin position="151"/>
        <end position="161"/>
    </location>
</feature>
<dbReference type="GO" id="GO:0005085">
    <property type="term" value="F:guanyl-nucleotide exchange factor activity"/>
    <property type="evidence" value="ECO:0007669"/>
    <property type="project" value="UniProtKB-KW"/>
</dbReference>
<feature type="compositionally biased region" description="Basic and acidic residues" evidence="2">
    <location>
        <begin position="162"/>
        <end position="203"/>
    </location>
</feature>
<dbReference type="PANTHER" id="PTHR12673">
    <property type="entry name" value="FACIOGENITAL DYSPLASIA PROTEIN"/>
    <property type="match status" value="1"/>
</dbReference>
<dbReference type="Pfam" id="PF00621">
    <property type="entry name" value="RhoGEF"/>
    <property type="match status" value="1"/>
</dbReference>
<organism evidence="5 6">
    <name type="scientific">Anaeramoeba flamelloides</name>
    <dbReference type="NCBI Taxonomy" id="1746091"/>
    <lineage>
        <taxon>Eukaryota</taxon>
        <taxon>Metamonada</taxon>
        <taxon>Anaeramoebidae</taxon>
        <taxon>Anaeramoeba</taxon>
    </lineage>
</organism>
<feature type="domain" description="DH" evidence="4">
    <location>
        <begin position="33"/>
        <end position="324"/>
    </location>
</feature>
<name>A0AAV7YPE0_9EUKA</name>
<dbReference type="Gene3D" id="1.20.900.10">
    <property type="entry name" value="Dbl homology (DH) domain"/>
    <property type="match status" value="1"/>
</dbReference>
<reference evidence="5" key="1">
    <citation type="submission" date="2022-08" db="EMBL/GenBank/DDBJ databases">
        <title>Novel sulphate-reducing endosymbionts in the free-living metamonad Anaeramoeba.</title>
        <authorList>
            <person name="Jerlstrom-Hultqvist J."/>
            <person name="Cepicka I."/>
            <person name="Gallot-Lavallee L."/>
            <person name="Salas-Leiva D."/>
            <person name="Curtis B.A."/>
            <person name="Zahonova K."/>
            <person name="Pipaliya S."/>
            <person name="Dacks J."/>
            <person name="Roger A.J."/>
        </authorList>
    </citation>
    <scope>NUCLEOTIDE SEQUENCE</scope>
    <source>
        <strain evidence="5">Busselton2</strain>
    </source>
</reference>
<evidence type="ECO:0000256" key="1">
    <source>
        <dbReference type="ARBA" id="ARBA00022658"/>
    </source>
</evidence>
<evidence type="ECO:0000313" key="5">
    <source>
        <dbReference type="EMBL" id="KAJ3431652.1"/>
    </source>
</evidence>
<sequence length="758" mass="88631">MNEKENEISLIQRQLKRYLALKNKEKLQIRFENRERGLDELISTEQTYCDRLKILIKIFANPLSGKTSTNQSSPTFNVSSKKRSNKKFTLSQLEYTTIFQNVEALSDYHSKTILTSLEERLGRERTHEQNLNGANGKSQTKNECENENKKGGNKPRKKKTEKKPEKEKQKQKEKQIKQKQIEQKKIEQKEQKEQKEEKKKENQTEQQPKTKKTVLIGKCFQEWRVLPKLYTHYCEGYEEGIKLLTTLREKGDSLQNFLMDTKHSQEAQNLDLTSFLILPIQRLPRYNLLLSEILKYTDKEHPDYQDINETIGYIQKVANEINQHLNVLEQQRELYELQSHMAKFKVVKNGRRLVRSQTFQKVSPYGNIQKRHFFLFNDVLIYCSKKFSKYKFKKSIDVNGSWIQDMPNTDKLKNAFLIVGQKKTLTVCAITEKKKQKWIKVMTELVDELVGKKNTKKVIQRKNAKLSKKIIEMFLINLSILKILKNLSPPDPKTGSFSNTDVFGIIEVEQIQKKITSTSPITVRYHSSNVIHNHNNSKRQAQNPNKNQRPSQNKIQNQNKNQIQNNNQNHNKIRNRKIGGGRRGNRKYSKMNTDRKRLTIALMNHKSRNRLSQKNMSSKRMSVSLNFVQILRKSDGPPPTLPKKLNQQERKLRLSQLAQKKNNNLQIDDKKKDLAKEKETKEEEKNDKGELNIESNKKGGIEEKKNGNEMNESSKNDIEEKVKNDIEEKVKNDIEKKVKREGEEMGKEKKGGKGGVNN</sequence>
<feature type="region of interest" description="Disordered" evidence="2">
    <location>
        <begin position="124"/>
        <end position="211"/>
    </location>
</feature>
<dbReference type="AlphaFoldDB" id="A0AAV7YPE0"/>
<dbReference type="Proteomes" id="UP001146793">
    <property type="component" value="Unassembled WGS sequence"/>
</dbReference>
<feature type="region of interest" description="Disordered" evidence="2">
    <location>
        <begin position="657"/>
        <end position="758"/>
    </location>
</feature>
<dbReference type="GO" id="GO:0035556">
    <property type="term" value="P:intracellular signal transduction"/>
    <property type="evidence" value="ECO:0007669"/>
    <property type="project" value="InterPro"/>
</dbReference>
<feature type="region of interest" description="Disordered" evidence="2">
    <location>
        <begin position="532"/>
        <end position="597"/>
    </location>
</feature>
<dbReference type="PANTHER" id="PTHR12673:SF159">
    <property type="entry name" value="LD03170P"/>
    <property type="match status" value="1"/>
</dbReference>
<feature type="compositionally biased region" description="Basic residues" evidence="2">
    <location>
        <begin position="571"/>
        <end position="589"/>
    </location>
</feature>
<feature type="compositionally biased region" description="Polar residues" evidence="2">
    <location>
        <begin position="657"/>
        <end position="666"/>
    </location>
</feature>
<dbReference type="PROSITE" id="PS50003">
    <property type="entry name" value="PH_DOMAIN"/>
    <property type="match status" value="1"/>
</dbReference>
<dbReference type="InterPro" id="IPR001849">
    <property type="entry name" value="PH_domain"/>
</dbReference>
<dbReference type="InterPro" id="IPR011993">
    <property type="entry name" value="PH-like_dom_sf"/>
</dbReference>
<dbReference type="PROSITE" id="PS00741">
    <property type="entry name" value="DH_1"/>
    <property type="match status" value="1"/>
</dbReference>
<dbReference type="SMART" id="SM00325">
    <property type="entry name" value="RhoGEF"/>
    <property type="match status" value="1"/>
</dbReference>
<dbReference type="SUPFAM" id="SSF48065">
    <property type="entry name" value="DBL homology domain (DH-domain)"/>
    <property type="match status" value="1"/>
</dbReference>
<gene>
    <name evidence="5" type="ORF">M0812_20566</name>
</gene>
<dbReference type="InterPro" id="IPR035899">
    <property type="entry name" value="DBL_dom_sf"/>
</dbReference>
<dbReference type="Pfam" id="PF22697">
    <property type="entry name" value="SOS1_NGEF_PH"/>
    <property type="match status" value="1"/>
</dbReference>
<feature type="compositionally biased region" description="Basic and acidic residues" evidence="2">
    <location>
        <begin position="667"/>
        <end position="751"/>
    </location>
</feature>
<feature type="compositionally biased region" description="Polar residues" evidence="2">
    <location>
        <begin position="129"/>
        <end position="138"/>
    </location>
</feature>
<dbReference type="EMBL" id="JANTQA010000047">
    <property type="protein sequence ID" value="KAJ3431652.1"/>
    <property type="molecule type" value="Genomic_DNA"/>
</dbReference>
<dbReference type="GO" id="GO:0005737">
    <property type="term" value="C:cytoplasm"/>
    <property type="evidence" value="ECO:0007669"/>
    <property type="project" value="TreeGrafter"/>
</dbReference>
<dbReference type="SUPFAM" id="SSF50729">
    <property type="entry name" value="PH domain-like"/>
    <property type="match status" value="1"/>
</dbReference>
<accession>A0AAV7YPE0</accession>
<dbReference type="Gene3D" id="2.30.29.30">
    <property type="entry name" value="Pleckstrin-homology domain (PH domain)/Phosphotyrosine-binding domain (PTB)"/>
    <property type="match status" value="1"/>
</dbReference>
<evidence type="ECO:0000259" key="3">
    <source>
        <dbReference type="PROSITE" id="PS50003"/>
    </source>
</evidence>
<dbReference type="InterPro" id="IPR000219">
    <property type="entry name" value="DH_dom"/>
</dbReference>
<evidence type="ECO:0000259" key="4">
    <source>
        <dbReference type="PROSITE" id="PS50010"/>
    </source>
</evidence>
<feature type="compositionally biased region" description="Basic and acidic residues" evidence="2">
    <location>
        <begin position="140"/>
        <end position="150"/>
    </location>
</feature>
<dbReference type="InterPro" id="IPR051092">
    <property type="entry name" value="FYVE_RhoGEF_PH"/>
</dbReference>
<dbReference type="CDD" id="cd00160">
    <property type="entry name" value="RhoGEF"/>
    <property type="match status" value="1"/>
</dbReference>
<feature type="compositionally biased region" description="Polar residues" evidence="2">
    <location>
        <begin position="538"/>
        <end position="551"/>
    </location>
</feature>
<keyword evidence="1" id="KW-0344">Guanine-nucleotide releasing factor</keyword>